<dbReference type="PANTHER" id="PTHR24148">
    <property type="entry name" value="ANKYRIN REPEAT DOMAIN-CONTAINING PROTEIN 39 HOMOLOG-RELATED"/>
    <property type="match status" value="1"/>
</dbReference>
<evidence type="ECO:0000313" key="2">
    <source>
        <dbReference type="EMBL" id="KAJ4258715.1"/>
    </source>
</evidence>
<comment type="caution">
    <text evidence="2">The sequence shown here is derived from an EMBL/GenBank/DDBJ whole genome shotgun (WGS) entry which is preliminary data.</text>
</comment>
<dbReference type="OrthoDB" id="3553147at2759"/>
<evidence type="ECO:0000259" key="1">
    <source>
        <dbReference type="Pfam" id="PF06985"/>
    </source>
</evidence>
<dbReference type="EMBL" id="JAOQAZ010000015">
    <property type="protein sequence ID" value="KAJ4258715.1"/>
    <property type="molecule type" value="Genomic_DNA"/>
</dbReference>
<dbReference type="PANTHER" id="PTHR24148:SF73">
    <property type="entry name" value="HET DOMAIN PROTEIN (AFU_ORTHOLOGUE AFUA_8G01020)"/>
    <property type="match status" value="1"/>
</dbReference>
<accession>A0A9W8VCJ3</accession>
<name>A0A9W8VCJ3_9HYPO</name>
<keyword evidence="3" id="KW-1185">Reference proteome</keyword>
<dbReference type="AlphaFoldDB" id="A0A9W8VCJ3"/>
<gene>
    <name evidence="2" type="ORF">NW762_007800</name>
</gene>
<dbReference type="Pfam" id="PF06985">
    <property type="entry name" value="HET"/>
    <property type="match status" value="1"/>
</dbReference>
<dbReference type="Proteomes" id="UP001152049">
    <property type="component" value="Unassembled WGS sequence"/>
</dbReference>
<dbReference type="InterPro" id="IPR010730">
    <property type="entry name" value="HET"/>
</dbReference>
<protein>
    <recommendedName>
        <fullName evidence="1">Heterokaryon incompatibility domain-containing protein</fullName>
    </recommendedName>
</protein>
<organism evidence="2 3">
    <name type="scientific">Fusarium torreyae</name>
    <dbReference type="NCBI Taxonomy" id="1237075"/>
    <lineage>
        <taxon>Eukaryota</taxon>
        <taxon>Fungi</taxon>
        <taxon>Dikarya</taxon>
        <taxon>Ascomycota</taxon>
        <taxon>Pezizomycotina</taxon>
        <taxon>Sordariomycetes</taxon>
        <taxon>Hypocreomycetidae</taxon>
        <taxon>Hypocreales</taxon>
        <taxon>Nectriaceae</taxon>
        <taxon>Fusarium</taxon>
    </lineage>
</organism>
<feature type="domain" description="Heterokaryon incompatibility" evidence="1">
    <location>
        <begin position="55"/>
        <end position="187"/>
    </location>
</feature>
<reference evidence="2" key="1">
    <citation type="submission" date="2022-09" db="EMBL/GenBank/DDBJ databases">
        <title>Fusarium specimens isolated from Avocado Roots.</title>
        <authorList>
            <person name="Stajich J."/>
            <person name="Roper C."/>
            <person name="Heimlech-Rivalta G."/>
        </authorList>
    </citation>
    <scope>NUCLEOTIDE SEQUENCE</scope>
    <source>
        <strain evidence="2">CF00136</strain>
    </source>
</reference>
<evidence type="ECO:0000313" key="3">
    <source>
        <dbReference type="Proteomes" id="UP001152049"/>
    </source>
</evidence>
<proteinExistence type="predicted"/>
<sequence>MELQQPPKSDRVAFQYTPLNITRREIRLLTLSPGEPGTPIAGHVHVVSLDGKPEYEALSYMWGPPEPSYNITINESSTLSIGYNLRKALDDLRLPDKPRVIWNDAICMNQNDNEEKGHHIQLMRTIYASATTVCAWIDHEVDPSEPCFQNLERLNEVQLIDYPARYWYPLASIFRNPYWRRLWIQQELILAPEIIIYCRRYVFDGSKLLVFQDKVFEDSTGPLRFNKTSTKLRNFLLQNHEADLKLLEVSILLHRRTLLYNMWRHRRGEVVEWWVYLLIWFDRAAILDMSEPRDRLYGILGLTTGEVTDMKGIEIMYDAPVASVYAQVCKVYLEHTRRLCFLCVGGETWEKDHSTNRHGIPSWVPKSSTNWNWIQASNACGAMSAHNARIDNTGEILRVEGHRLDRVCHFHDKKMDDIRISDWLQELNQFCRKIWPDDPQRLLYEKDQVTSLFFPWSGLEDYKAKWGHDRPTYEQRTALLRALTDKAQPYTSSMRDTLRKRKERPSTLSGYEDEVCLAWYTCLRKQVFVGTEGRWLGTLSSRLKAREGDELWILFGCRMPVVLRPVAGKERRFIIVGPAIFHGLMLGEAFESGEIEGTMIELE</sequence>
<dbReference type="InterPro" id="IPR052895">
    <property type="entry name" value="HetReg/Transcr_Mod"/>
</dbReference>